<proteinExistence type="predicted"/>
<dbReference type="Proteomes" id="UP001549146">
    <property type="component" value="Unassembled WGS sequence"/>
</dbReference>
<evidence type="ECO:0000256" key="1">
    <source>
        <dbReference type="SAM" id="Phobius"/>
    </source>
</evidence>
<name>A0ABV2LPP2_9FLAO</name>
<keyword evidence="3" id="KW-1185">Reference proteome</keyword>
<comment type="caution">
    <text evidence="2">The sequence shown here is derived from an EMBL/GenBank/DDBJ whole genome shotgun (WGS) entry which is preliminary data.</text>
</comment>
<dbReference type="RefSeq" id="WP_354505571.1">
    <property type="nucleotide sequence ID" value="NZ_JBEPMO010000001.1"/>
</dbReference>
<evidence type="ECO:0008006" key="4">
    <source>
        <dbReference type="Google" id="ProtNLM"/>
    </source>
</evidence>
<reference evidence="2 3" key="1">
    <citation type="submission" date="2024-06" db="EMBL/GenBank/DDBJ databases">
        <title>Genomic Encyclopedia of Type Strains, Phase IV (KMG-IV): sequencing the most valuable type-strain genomes for metagenomic binning, comparative biology and taxonomic classification.</title>
        <authorList>
            <person name="Goeker M."/>
        </authorList>
    </citation>
    <scope>NUCLEOTIDE SEQUENCE [LARGE SCALE GENOMIC DNA]</scope>
    <source>
        <strain evidence="2 3">DSM 29388</strain>
    </source>
</reference>
<evidence type="ECO:0000313" key="2">
    <source>
        <dbReference type="EMBL" id="MET3730540.1"/>
    </source>
</evidence>
<protein>
    <recommendedName>
        <fullName evidence="4">PEP-CTERM protein-sorting domain-containing protein</fullName>
    </recommendedName>
</protein>
<feature type="transmembrane region" description="Helical" evidence="1">
    <location>
        <begin position="60"/>
        <end position="79"/>
    </location>
</feature>
<accession>A0ABV2LPP2</accession>
<organism evidence="2 3">
    <name type="scientific">Moheibacter stercoris</name>
    <dbReference type="NCBI Taxonomy" id="1628251"/>
    <lineage>
        <taxon>Bacteria</taxon>
        <taxon>Pseudomonadati</taxon>
        <taxon>Bacteroidota</taxon>
        <taxon>Flavobacteriia</taxon>
        <taxon>Flavobacteriales</taxon>
        <taxon>Weeksellaceae</taxon>
        <taxon>Moheibacter</taxon>
    </lineage>
</organism>
<keyword evidence="1" id="KW-0812">Transmembrane</keyword>
<evidence type="ECO:0000313" key="3">
    <source>
        <dbReference type="Proteomes" id="UP001549146"/>
    </source>
</evidence>
<keyword evidence="1" id="KW-0472">Membrane</keyword>
<keyword evidence="1" id="KW-1133">Transmembrane helix</keyword>
<dbReference type="EMBL" id="JBEPMO010000001">
    <property type="protein sequence ID" value="MET3730540.1"/>
    <property type="molecule type" value="Genomic_DNA"/>
</dbReference>
<gene>
    <name evidence="2" type="ORF">ABID46_000092</name>
</gene>
<sequence>MRYLGIILIVFNLQFGFGQFFESSEESEDVEYTFNQSNEEVISDPDQGVDAGTAGEPIPINQHLLLLPLFALGIGIYYFHRRNQINYKV</sequence>